<dbReference type="Proteomes" id="UP000507470">
    <property type="component" value="Unassembled WGS sequence"/>
</dbReference>
<evidence type="ECO:0000313" key="5">
    <source>
        <dbReference type="EMBL" id="CAC5376114.1"/>
    </source>
</evidence>
<dbReference type="SUPFAM" id="SSF81296">
    <property type="entry name" value="E set domains"/>
    <property type="match status" value="1"/>
</dbReference>
<dbReference type="EMBL" id="CACVKT020002176">
    <property type="protein sequence ID" value="CAC5376114.1"/>
    <property type="molecule type" value="Genomic_DNA"/>
</dbReference>
<dbReference type="Gene3D" id="2.60.40.770">
    <property type="match status" value="1"/>
</dbReference>
<dbReference type="GO" id="GO:0005576">
    <property type="term" value="C:extracellular region"/>
    <property type="evidence" value="ECO:0007669"/>
    <property type="project" value="UniProtKB-SubCell"/>
</dbReference>
<keyword evidence="6" id="KW-1185">Reference proteome</keyword>
<accession>A0A6J8AYV7</accession>
<reference evidence="5 6" key="1">
    <citation type="submission" date="2020-06" db="EMBL/GenBank/DDBJ databases">
        <authorList>
            <person name="Li R."/>
            <person name="Bekaert M."/>
        </authorList>
    </citation>
    <scope>NUCLEOTIDE SEQUENCE [LARGE SCALE GENOMIC DNA]</scope>
    <source>
        <strain evidence="6">wild</strain>
    </source>
</reference>
<comment type="subcellular location">
    <subcellularLocation>
        <location evidence="1">Secreted</location>
    </subcellularLocation>
</comment>
<protein>
    <submittedName>
        <fullName evidence="5">NPC2</fullName>
    </submittedName>
</protein>
<dbReference type="InterPro" id="IPR003172">
    <property type="entry name" value="ML_dom"/>
</dbReference>
<dbReference type="SMART" id="SM00737">
    <property type="entry name" value="ML"/>
    <property type="match status" value="1"/>
</dbReference>
<proteinExistence type="inferred from homology"/>
<dbReference type="InterPro" id="IPR014756">
    <property type="entry name" value="Ig_E-set"/>
</dbReference>
<dbReference type="FunFam" id="2.60.40.770:FF:000001">
    <property type="entry name" value="NPC intracellular cholesterol transporter 2"/>
    <property type="match status" value="1"/>
</dbReference>
<name>A0A6J8AYV7_MYTCO</name>
<evidence type="ECO:0000256" key="2">
    <source>
        <dbReference type="ARBA" id="ARBA00006370"/>
    </source>
</evidence>
<sequence>MKDKYFVNNSKVFEGKITLVNVWLLKLTKTTLISHVICFLVCKMKLNTRSTIESRRSEDNCFHFSIKTDKSLKKFIVTGMSTSNRNNIQLQGVDIHHRHPNGPSSTHSKTEVLKSIDIGCAGVDAHNNCRLKRRTNVSISTNFTSNFNTNKVPTVVHGILNGVAEVFLHLLSKDGEEDVRFNGVTEDACISNVNHCNITKGEIIQYTNTLPVDRKYPLLRLTVKWEVRDDQNNNLVCIKIPVAIVN</sequence>
<comment type="similarity">
    <text evidence="2">Belongs to the NPC2 family.</text>
</comment>
<dbReference type="AlphaFoldDB" id="A0A6J8AYV7"/>
<dbReference type="Pfam" id="PF02221">
    <property type="entry name" value="E1_DerP2_DerF2"/>
    <property type="match status" value="1"/>
</dbReference>
<evidence type="ECO:0000256" key="1">
    <source>
        <dbReference type="ARBA" id="ARBA00004613"/>
    </source>
</evidence>
<evidence type="ECO:0000256" key="3">
    <source>
        <dbReference type="ARBA" id="ARBA00022525"/>
    </source>
</evidence>
<keyword evidence="3" id="KW-0964">Secreted</keyword>
<evidence type="ECO:0000259" key="4">
    <source>
        <dbReference type="SMART" id="SM00737"/>
    </source>
</evidence>
<gene>
    <name evidence="5" type="ORF">MCOR_12861</name>
</gene>
<evidence type="ECO:0000313" key="6">
    <source>
        <dbReference type="Proteomes" id="UP000507470"/>
    </source>
</evidence>
<organism evidence="5 6">
    <name type="scientific">Mytilus coruscus</name>
    <name type="common">Sea mussel</name>
    <dbReference type="NCBI Taxonomy" id="42192"/>
    <lineage>
        <taxon>Eukaryota</taxon>
        <taxon>Metazoa</taxon>
        <taxon>Spiralia</taxon>
        <taxon>Lophotrochozoa</taxon>
        <taxon>Mollusca</taxon>
        <taxon>Bivalvia</taxon>
        <taxon>Autobranchia</taxon>
        <taxon>Pteriomorphia</taxon>
        <taxon>Mytilida</taxon>
        <taxon>Mytiloidea</taxon>
        <taxon>Mytilidae</taxon>
        <taxon>Mytilinae</taxon>
        <taxon>Mytilus</taxon>
    </lineage>
</organism>
<dbReference type="OrthoDB" id="6489092at2759"/>
<feature type="domain" description="MD-2-related lipid-recognition" evidence="4">
    <location>
        <begin position="88"/>
        <end position="242"/>
    </location>
</feature>